<evidence type="ECO:0000256" key="2">
    <source>
        <dbReference type="ARBA" id="ARBA00022723"/>
    </source>
</evidence>
<keyword evidence="13" id="KW-1185">Reference proteome</keyword>
<keyword evidence="2" id="KW-0479">Metal-binding</keyword>
<feature type="domain" description="WRKY" evidence="11">
    <location>
        <begin position="182"/>
        <end position="246"/>
    </location>
</feature>
<gene>
    <name evidence="12" type="primary">WRKY1</name>
    <name evidence="12" type="ORF">SDJN03_17674</name>
</gene>
<proteinExistence type="inferred from homology"/>
<evidence type="ECO:0000313" key="12">
    <source>
        <dbReference type="EMBL" id="KAG6589109.1"/>
    </source>
</evidence>
<feature type="compositionally biased region" description="Basic and acidic residues" evidence="10">
    <location>
        <begin position="300"/>
        <end position="324"/>
    </location>
</feature>
<evidence type="ECO:0000256" key="6">
    <source>
        <dbReference type="ARBA" id="ARBA00023125"/>
    </source>
</evidence>
<protein>
    <submittedName>
        <fullName evidence="12">WRKY transcription factor 1</fullName>
    </submittedName>
</protein>
<keyword evidence="7" id="KW-0804">Transcription</keyword>
<evidence type="ECO:0000256" key="1">
    <source>
        <dbReference type="ARBA" id="ARBA00004123"/>
    </source>
</evidence>
<evidence type="ECO:0000256" key="7">
    <source>
        <dbReference type="ARBA" id="ARBA00023163"/>
    </source>
</evidence>
<dbReference type="SMART" id="SM00774">
    <property type="entry name" value="WRKY"/>
    <property type="match status" value="2"/>
</dbReference>
<feature type="compositionally biased region" description="Basic and acidic residues" evidence="10">
    <location>
        <begin position="120"/>
        <end position="137"/>
    </location>
</feature>
<keyword evidence="5" id="KW-0805">Transcription regulation</keyword>
<dbReference type="InterPro" id="IPR044810">
    <property type="entry name" value="WRKY_plant"/>
</dbReference>
<dbReference type="GO" id="GO:0046872">
    <property type="term" value="F:metal ion binding"/>
    <property type="evidence" value="ECO:0007669"/>
    <property type="project" value="UniProtKB-KW"/>
</dbReference>
<dbReference type="FunFam" id="2.20.25.80:FF:000006">
    <property type="entry name" value="WRKY transcription factor"/>
    <property type="match status" value="1"/>
</dbReference>
<dbReference type="InterPro" id="IPR003657">
    <property type="entry name" value="WRKY_dom"/>
</dbReference>
<reference evidence="12 13" key="1">
    <citation type="journal article" date="2021" name="Hortic Res">
        <title>The domestication of Cucurbita argyrosperma as revealed by the genome of its wild relative.</title>
        <authorList>
            <person name="Barrera-Redondo J."/>
            <person name="Sanchez-de la Vega G."/>
            <person name="Aguirre-Liguori J.A."/>
            <person name="Castellanos-Morales G."/>
            <person name="Gutierrez-Guerrero Y.T."/>
            <person name="Aguirre-Dugua X."/>
            <person name="Aguirre-Planter E."/>
            <person name="Tenaillon M.I."/>
            <person name="Lira-Saade R."/>
            <person name="Eguiarte L.E."/>
        </authorList>
    </citation>
    <scope>NUCLEOTIDE SEQUENCE [LARGE SCALE GENOMIC DNA]</scope>
    <source>
        <strain evidence="12">JBR-2021</strain>
    </source>
</reference>
<name>A0AAV6MYK6_9ROSI</name>
<dbReference type="FunFam" id="2.20.25.80:FF:000003">
    <property type="entry name" value="WRKY transcription factor 57"/>
    <property type="match status" value="1"/>
</dbReference>
<dbReference type="AlphaFoldDB" id="A0AAV6MYK6"/>
<feature type="region of interest" description="Disordered" evidence="10">
    <location>
        <begin position="94"/>
        <end position="139"/>
    </location>
</feature>
<evidence type="ECO:0000256" key="4">
    <source>
        <dbReference type="ARBA" id="ARBA00022833"/>
    </source>
</evidence>
<evidence type="ECO:0000259" key="11">
    <source>
        <dbReference type="PROSITE" id="PS50811"/>
    </source>
</evidence>
<accession>A0AAV6MYK6</accession>
<keyword evidence="8" id="KW-0539">Nucleus</keyword>
<dbReference type="Pfam" id="PF03106">
    <property type="entry name" value="WRKY"/>
    <property type="match status" value="2"/>
</dbReference>
<keyword evidence="4" id="KW-0862">Zinc</keyword>
<dbReference type="EMBL" id="JAGKQH010000011">
    <property type="protein sequence ID" value="KAG6589109.1"/>
    <property type="molecule type" value="Genomic_DNA"/>
</dbReference>
<comment type="caution">
    <text evidence="12">The sequence shown here is derived from an EMBL/GenBank/DDBJ whole genome shotgun (WGS) entry which is preliminary data.</text>
</comment>
<evidence type="ECO:0000313" key="13">
    <source>
        <dbReference type="Proteomes" id="UP000685013"/>
    </source>
</evidence>
<keyword evidence="3" id="KW-0677">Repeat</keyword>
<evidence type="ECO:0000256" key="10">
    <source>
        <dbReference type="SAM" id="MobiDB-lite"/>
    </source>
</evidence>
<feature type="non-terminal residue" evidence="12">
    <location>
        <position position="1"/>
    </location>
</feature>
<feature type="compositionally biased region" description="Low complexity" evidence="10">
    <location>
        <begin position="100"/>
        <end position="109"/>
    </location>
</feature>
<evidence type="ECO:0000256" key="9">
    <source>
        <dbReference type="ARBA" id="ARBA00061157"/>
    </source>
</evidence>
<evidence type="ECO:0000256" key="8">
    <source>
        <dbReference type="ARBA" id="ARBA00023242"/>
    </source>
</evidence>
<dbReference type="GO" id="GO:0003700">
    <property type="term" value="F:DNA-binding transcription factor activity"/>
    <property type="evidence" value="ECO:0007669"/>
    <property type="project" value="InterPro"/>
</dbReference>
<dbReference type="GO" id="GO:0043565">
    <property type="term" value="F:sequence-specific DNA binding"/>
    <property type="evidence" value="ECO:0007669"/>
    <property type="project" value="InterPro"/>
</dbReference>
<dbReference type="GO" id="GO:0005634">
    <property type="term" value="C:nucleus"/>
    <property type="evidence" value="ECO:0007669"/>
    <property type="project" value="UniProtKB-SubCell"/>
</dbReference>
<feature type="region of interest" description="Disordered" evidence="10">
    <location>
        <begin position="434"/>
        <end position="479"/>
    </location>
</feature>
<comment type="subcellular location">
    <subcellularLocation>
        <location evidence="1">Nucleus</location>
    </subcellularLocation>
</comment>
<organism evidence="12 13">
    <name type="scientific">Cucurbita argyrosperma subsp. sororia</name>
    <dbReference type="NCBI Taxonomy" id="37648"/>
    <lineage>
        <taxon>Eukaryota</taxon>
        <taxon>Viridiplantae</taxon>
        <taxon>Streptophyta</taxon>
        <taxon>Embryophyta</taxon>
        <taxon>Tracheophyta</taxon>
        <taxon>Spermatophyta</taxon>
        <taxon>Magnoliopsida</taxon>
        <taxon>eudicotyledons</taxon>
        <taxon>Gunneridae</taxon>
        <taxon>Pentapetalae</taxon>
        <taxon>rosids</taxon>
        <taxon>fabids</taxon>
        <taxon>Cucurbitales</taxon>
        <taxon>Cucurbitaceae</taxon>
        <taxon>Cucurbiteae</taxon>
        <taxon>Cucurbita</taxon>
    </lineage>
</organism>
<keyword evidence="6" id="KW-0238">DNA-binding</keyword>
<dbReference type="PANTHER" id="PTHR31221">
    <property type="entry name" value="WRKY TRANSCRIPTION FACTOR PROTEIN 1-RELATED"/>
    <property type="match status" value="1"/>
</dbReference>
<feature type="region of interest" description="Disordered" evidence="10">
    <location>
        <begin position="265"/>
        <end position="324"/>
    </location>
</feature>
<dbReference type="PROSITE" id="PS50811">
    <property type="entry name" value="WRKY"/>
    <property type="match status" value="2"/>
</dbReference>
<dbReference type="Proteomes" id="UP000685013">
    <property type="component" value="Chromosome 11"/>
</dbReference>
<evidence type="ECO:0000256" key="5">
    <source>
        <dbReference type="ARBA" id="ARBA00023015"/>
    </source>
</evidence>
<dbReference type="PANTHER" id="PTHR31221:SF125">
    <property type="entry name" value="WRKY TRANSCRIPTION FACTOR 1"/>
    <property type="match status" value="1"/>
</dbReference>
<comment type="similarity">
    <text evidence="9">Belongs to the WRKY group I family.</text>
</comment>
<evidence type="ECO:0000256" key="3">
    <source>
        <dbReference type="ARBA" id="ARBA00022737"/>
    </source>
</evidence>
<feature type="domain" description="WRKY" evidence="11">
    <location>
        <begin position="355"/>
        <end position="420"/>
    </location>
</feature>
<sequence>MISSIKEFWKRKLVRYQTTAIEYALSCYQLCRELHRTPLSRSSNHCFSTLSIACSNSEAGFLIDGLETSRLRLRWRFQYPAGWDQIETKVDSDRLEHEQSSFSQSQASQEDPGGTNASNSDHKSTAASRETLEEAVKQPDVTIPLVDRGDISNVVSEKVTQNPIHADQDSHPDLKVSITSTIREKVSEDGYNWRKYGQKLVKGNVFVRSYYRCTHPTCMVKKQLERTHDGKITDIIYFGPHDHPRPQPHIPVAVGVVNMVEEKLDDHASRSSQDKPSTALGQTPRKTEPGDALQLSLDMANDKEKEEASKRSRINDEVDSDDTRDLKREKKICNIDVTVADKSTVESRVVVQTPSEVDIVNDGYRWRKYGQKLVKGNPNPRSYYRCSSPGCPVKKHVERASHDPKVVLTTYEGHHDHDMPPARTVTLNSAGSTAAHSDEMKTKTVGSSIGQDTVVHANKDPPSNSSSEDKLIETNGKSNATEASDRIVLDMVVYQARSFECSK</sequence>